<dbReference type="OrthoDB" id="8062037at2759"/>
<evidence type="ECO:0000313" key="3">
    <source>
        <dbReference type="Proteomes" id="UP000298138"/>
    </source>
</evidence>
<dbReference type="STRING" id="341454.A0A4S2MQR7"/>
<feature type="compositionally biased region" description="Low complexity" evidence="1">
    <location>
        <begin position="32"/>
        <end position="47"/>
    </location>
</feature>
<dbReference type="InParanoid" id="A0A4S2MQR7"/>
<sequence length="202" mass="22309">MASYEEDHNISPTTSSRPSSRPHLDLDDFFQSLSSSSPTATTSSSSSNDAPAFRSLARAFQQLENTDLLQSLISRLLEEAEGGNVKAQGVPEGFLDSLERVGMRRLKREDTCCICASAFLDDPYPLVVRLPCHKDHIFDLECIAPWLKLHQVSSPRSGELGSTALTGWVGEKTCPLDRKDLVKKSPPPVVEDSEEEWDPNYG</sequence>
<gene>
    <name evidence="2" type="ORF">EX30DRAFT_372845</name>
</gene>
<proteinExistence type="predicted"/>
<name>A0A4S2MQR7_9PEZI</name>
<dbReference type="EMBL" id="ML220130">
    <property type="protein sequence ID" value="TGZ79533.1"/>
    <property type="molecule type" value="Genomic_DNA"/>
</dbReference>
<organism evidence="2 3">
    <name type="scientific">Ascodesmis nigricans</name>
    <dbReference type="NCBI Taxonomy" id="341454"/>
    <lineage>
        <taxon>Eukaryota</taxon>
        <taxon>Fungi</taxon>
        <taxon>Dikarya</taxon>
        <taxon>Ascomycota</taxon>
        <taxon>Pezizomycotina</taxon>
        <taxon>Pezizomycetes</taxon>
        <taxon>Pezizales</taxon>
        <taxon>Ascodesmidaceae</taxon>
        <taxon>Ascodesmis</taxon>
    </lineage>
</organism>
<evidence type="ECO:0000256" key="1">
    <source>
        <dbReference type="SAM" id="MobiDB-lite"/>
    </source>
</evidence>
<reference evidence="2 3" key="1">
    <citation type="submission" date="2019-04" db="EMBL/GenBank/DDBJ databases">
        <title>Comparative genomics and transcriptomics to analyze fruiting body development in filamentous ascomycetes.</title>
        <authorList>
            <consortium name="DOE Joint Genome Institute"/>
            <person name="Lutkenhaus R."/>
            <person name="Traeger S."/>
            <person name="Breuer J."/>
            <person name="Kuo A."/>
            <person name="Lipzen A."/>
            <person name="Pangilinan J."/>
            <person name="Dilworth D."/>
            <person name="Sandor L."/>
            <person name="Poggeler S."/>
            <person name="Barry K."/>
            <person name="Grigoriev I.V."/>
            <person name="Nowrousian M."/>
        </authorList>
    </citation>
    <scope>NUCLEOTIDE SEQUENCE [LARGE SCALE GENOMIC DNA]</scope>
    <source>
        <strain evidence="2 3">CBS 389.68</strain>
    </source>
</reference>
<dbReference type="FunCoup" id="A0A4S2MQR7">
    <property type="interactions" value="5"/>
</dbReference>
<evidence type="ECO:0000313" key="2">
    <source>
        <dbReference type="EMBL" id="TGZ79533.1"/>
    </source>
</evidence>
<accession>A0A4S2MQR7</accession>
<dbReference type="AlphaFoldDB" id="A0A4S2MQR7"/>
<feature type="compositionally biased region" description="Low complexity" evidence="1">
    <location>
        <begin position="11"/>
        <end position="21"/>
    </location>
</feature>
<feature type="region of interest" description="Disordered" evidence="1">
    <location>
        <begin position="178"/>
        <end position="202"/>
    </location>
</feature>
<dbReference type="Gene3D" id="3.30.40.10">
    <property type="entry name" value="Zinc/RING finger domain, C3HC4 (zinc finger)"/>
    <property type="match status" value="1"/>
</dbReference>
<keyword evidence="3" id="KW-1185">Reference proteome</keyword>
<protein>
    <recommendedName>
        <fullName evidence="4">RING-type domain-containing protein</fullName>
    </recommendedName>
</protein>
<dbReference type="Proteomes" id="UP000298138">
    <property type="component" value="Unassembled WGS sequence"/>
</dbReference>
<feature type="compositionally biased region" description="Acidic residues" evidence="1">
    <location>
        <begin position="191"/>
        <end position="202"/>
    </location>
</feature>
<dbReference type="SUPFAM" id="SSF57850">
    <property type="entry name" value="RING/U-box"/>
    <property type="match status" value="1"/>
</dbReference>
<dbReference type="InterPro" id="IPR013083">
    <property type="entry name" value="Znf_RING/FYVE/PHD"/>
</dbReference>
<evidence type="ECO:0008006" key="4">
    <source>
        <dbReference type="Google" id="ProtNLM"/>
    </source>
</evidence>
<feature type="region of interest" description="Disordered" evidence="1">
    <location>
        <begin position="1"/>
        <end position="49"/>
    </location>
</feature>